<name>A0A5B6UYA2_9ROSI</name>
<organism evidence="1 2">
    <name type="scientific">Gossypium australe</name>
    <dbReference type="NCBI Taxonomy" id="47621"/>
    <lineage>
        <taxon>Eukaryota</taxon>
        <taxon>Viridiplantae</taxon>
        <taxon>Streptophyta</taxon>
        <taxon>Embryophyta</taxon>
        <taxon>Tracheophyta</taxon>
        <taxon>Spermatophyta</taxon>
        <taxon>Magnoliopsida</taxon>
        <taxon>eudicotyledons</taxon>
        <taxon>Gunneridae</taxon>
        <taxon>Pentapetalae</taxon>
        <taxon>rosids</taxon>
        <taxon>malvids</taxon>
        <taxon>Malvales</taxon>
        <taxon>Malvaceae</taxon>
        <taxon>Malvoideae</taxon>
        <taxon>Gossypium</taxon>
    </lineage>
</organism>
<evidence type="ECO:0000313" key="2">
    <source>
        <dbReference type="Proteomes" id="UP000325315"/>
    </source>
</evidence>
<dbReference type="EMBL" id="SMMG02000009">
    <property type="protein sequence ID" value="KAA3461764.1"/>
    <property type="molecule type" value="Genomic_DNA"/>
</dbReference>
<gene>
    <name evidence="1" type="ORF">EPI10_028312</name>
</gene>
<dbReference type="Proteomes" id="UP000325315">
    <property type="component" value="Unassembled WGS sequence"/>
</dbReference>
<dbReference type="PANTHER" id="PTHR34676">
    <property type="entry name" value="DUF4219 DOMAIN-CONTAINING PROTEIN-RELATED"/>
    <property type="match status" value="1"/>
</dbReference>
<sequence>MHTLFCALGPNEYNRVSLCDNAKEIWEKLKVTYEGTSRVKESKISLLTLDYELFKAKPEERIKEMFDRFTHIINGLKALGMTYPNKEMVKKISANLCLTAIDDIKVTSNSSTLNDYSFDELQDAYDELGLEFKVMMSKHNKNVSN</sequence>
<dbReference type="PANTHER" id="PTHR34676:SF8">
    <property type="entry name" value="TRANSMEMBRANE PROTEIN"/>
    <property type="match status" value="1"/>
</dbReference>
<dbReference type="AlphaFoldDB" id="A0A5B6UYA2"/>
<dbReference type="Pfam" id="PF14223">
    <property type="entry name" value="Retrotran_gag_2"/>
    <property type="match status" value="1"/>
</dbReference>
<protein>
    <submittedName>
        <fullName evidence="1">UBN2 domain-containing protein</fullName>
    </submittedName>
</protein>
<proteinExistence type="predicted"/>
<accession>A0A5B6UYA2</accession>
<evidence type="ECO:0000313" key="1">
    <source>
        <dbReference type="EMBL" id="KAA3461764.1"/>
    </source>
</evidence>
<dbReference type="OrthoDB" id="1738251at2759"/>
<comment type="caution">
    <text evidence="1">The sequence shown here is derived from an EMBL/GenBank/DDBJ whole genome shotgun (WGS) entry which is preliminary data.</text>
</comment>
<reference evidence="2" key="1">
    <citation type="journal article" date="2019" name="Plant Biotechnol. J.">
        <title>Genome sequencing of the Australian wild diploid species Gossypium australe highlights disease resistance and delayed gland morphogenesis.</title>
        <authorList>
            <person name="Cai Y."/>
            <person name="Cai X."/>
            <person name="Wang Q."/>
            <person name="Wang P."/>
            <person name="Zhang Y."/>
            <person name="Cai C."/>
            <person name="Xu Y."/>
            <person name="Wang K."/>
            <person name="Zhou Z."/>
            <person name="Wang C."/>
            <person name="Geng S."/>
            <person name="Li B."/>
            <person name="Dong Q."/>
            <person name="Hou Y."/>
            <person name="Wang H."/>
            <person name="Ai P."/>
            <person name="Liu Z."/>
            <person name="Yi F."/>
            <person name="Sun M."/>
            <person name="An G."/>
            <person name="Cheng J."/>
            <person name="Zhang Y."/>
            <person name="Shi Q."/>
            <person name="Xie Y."/>
            <person name="Shi X."/>
            <person name="Chang Y."/>
            <person name="Huang F."/>
            <person name="Chen Y."/>
            <person name="Hong S."/>
            <person name="Mi L."/>
            <person name="Sun Q."/>
            <person name="Zhang L."/>
            <person name="Zhou B."/>
            <person name="Peng R."/>
            <person name="Zhang X."/>
            <person name="Liu F."/>
        </authorList>
    </citation>
    <scope>NUCLEOTIDE SEQUENCE [LARGE SCALE GENOMIC DNA]</scope>
    <source>
        <strain evidence="2">cv. PA1801</strain>
    </source>
</reference>
<keyword evidence="2" id="KW-1185">Reference proteome</keyword>